<keyword evidence="1" id="KW-1133">Transmembrane helix</keyword>
<organism evidence="2 3">
    <name type="scientific">Vibrio plantisponsor</name>
    <dbReference type="NCBI Taxonomy" id="664643"/>
    <lineage>
        <taxon>Bacteria</taxon>
        <taxon>Pseudomonadati</taxon>
        <taxon>Pseudomonadota</taxon>
        <taxon>Gammaproteobacteria</taxon>
        <taxon>Vibrionales</taxon>
        <taxon>Vibrionaceae</taxon>
        <taxon>Vibrio</taxon>
    </lineage>
</organism>
<keyword evidence="1" id="KW-0812">Transmembrane</keyword>
<feature type="transmembrane region" description="Helical" evidence="1">
    <location>
        <begin position="6"/>
        <end position="25"/>
    </location>
</feature>
<dbReference type="Proteomes" id="UP001272325">
    <property type="component" value="Unassembled WGS sequence"/>
</dbReference>
<keyword evidence="3" id="KW-1185">Reference proteome</keyword>
<evidence type="ECO:0000313" key="3">
    <source>
        <dbReference type="Proteomes" id="UP001272325"/>
    </source>
</evidence>
<protein>
    <recommendedName>
        <fullName evidence="4">PrcB C-terminal domain-containing protein</fullName>
    </recommendedName>
</protein>
<evidence type="ECO:0008006" key="4">
    <source>
        <dbReference type="Google" id="ProtNLM"/>
    </source>
</evidence>
<reference evidence="2 3" key="1">
    <citation type="submission" date="2023-11" db="EMBL/GenBank/DDBJ databases">
        <title>Plant-associative lifestyle of Vibrio porteresiae and its evolutionary dynamics.</title>
        <authorList>
            <person name="Rameshkumar N."/>
            <person name="Kirti K."/>
        </authorList>
    </citation>
    <scope>NUCLEOTIDE SEQUENCE [LARGE SCALE GENOMIC DNA]</scope>
    <source>
        <strain evidence="2 3">MSSRF60</strain>
    </source>
</reference>
<name>A0ABU4IHN8_9VIBR</name>
<comment type="caution">
    <text evidence="2">The sequence shown here is derived from an EMBL/GenBank/DDBJ whole genome shotgun (WGS) entry which is preliminary data.</text>
</comment>
<evidence type="ECO:0000313" key="2">
    <source>
        <dbReference type="EMBL" id="MDW6018076.1"/>
    </source>
</evidence>
<dbReference type="RefSeq" id="WP_171137282.1">
    <property type="nucleotide sequence ID" value="NZ_AP024893.1"/>
</dbReference>
<proteinExistence type="predicted"/>
<keyword evidence="1" id="KW-0472">Membrane</keyword>
<sequence length="145" mass="16385">MKSILIKTAVVAVIFAVGYLIPSLLQFENKMQFTQTQDNYERLDCTLINNQCLVQGYKLELVKGTFSTMEQTTFQLTKDDNYIQSEVLITSDDEIFGTIISQRMENAPNLHKVLIPYCGNPVMQIIIIDSSTQKGLVINNLSQLS</sequence>
<evidence type="ECO:0000256" key="1">
    <source>
        <dbReference type="SAM" id="Phobius"/>
    </source>
</evidence>
<gene>
    <name evidence="2" type="ORF">SBW85_09920</name>
</gene>
<accession>A0ABU4IHN8</accession>
<dbReference type="EMBL" id="JAWRCN010000001">
    <property type="protein sequence ID" value="MDW6018076.1"/>
    <property type="molecule type" value="Genomic_DNA"/>
</dbReference>